<reference evidence="1 2" key="1">
    <citation type="submission" date="2019-09" db="EMBL/GenBank/DDBJ databases">
        <title>Goodfellowia gen. nov., a new genus of the Pseudonocardineae related to Actinoalloteichus, containing Goodfellowia coeruleoviolacea gen. nov., comb. nov. gen. nov., comb. nov.</title>
        <authorList>
            <person name="Labeda D."/>
        </authorList>
    </citation>
    <scope>NUCLEOTIDE SEQUENCE [LARGE SCALE GENOMIC DNA]</scope>
    <source>
        <strain evidence="1 2">AN110305</strain>
    </source>
</reference>
<reference evidence="1 2" key="2">
    <citation type="submission" date="2019-09" db="EMBL/GenBank/DDBJ databases">
        <authorList>
            <person name="Jin C."/>
        </authorList>
    </citation>
    <scope>NUCLEOTIDE SEQUENCE [LARGE SCALE GENOMIC DNA]</scope>
    <source>
        <strain evidence="1 2">AN110305</strain>
    </source>
</reference>
<name>A0A5B2XGG8_9PSEU</name>
<dbReference type="OrthoDB" id="3687762at2"/>
<comment type="caution">
    <text evidence="1">The sequence shown here is derived from an EMBL/GenBank/DDBJ whole genome shotgun (WGS) entry which is preliminary data.</text>
</comment>
<dbReference type="CDD" id="cd00063">
    <property type="entry name" value="FN3"/>
    <property type="match status" value="1"/>
</dbReference>
<accession>A0A5B2XGG8</accession>
<sequence>MERSRLIALVAGLALLGGAIVLLRNETELPKPKQVAQPVRLDKYVDPRIDYRDAQSTPAAPNLRPVRALDLTSLRLGWDPVPDAGGYEVRWGQDGHLGNPLFVATASVELTGLDPAVRQDIEVRTVDALGRRSTAQRTTAAPREVLGEDWAIRLISPQDHFDGPAALDAHRWRLLGHGYDSCLWLDSSAGRTRVFAQCAKLDMQSTTPLILNRPDQDGALGRAVLITDGPSPVADLAGNAATSDKPAGNKTNASQVDITLAPDPFQDIDATSPPEFEPTPAPGGYVVDPATLPGTVRLRITATGVGFVVGPGVPLTSIHPQAVEPVSATPGVRHQWELRVLRDSVAAYRDGALVAVAPVAVPWAEAVVRLGFRNPWHTLLDSFGVGGVPTNPVVREVIDLGTGAVGSDSRGGGAPNTRTYPLARDRVAGAQSVRVVVSSASTPSGPLVAEFAGRTQDLKPLLPANSADVPTAPEFYTDFVLSGADPGQQAAILVHAPDQAAPYGVQAIVVGRPQPTRPAPLTVQSWRQRDHEPVVARPIASFTDEHGTPVAAPTDGGKLHVTVTADALGAQSRTDAVAGAAGVEVDLDGHRMLTLPTTADGPAVGGVYQFALDTKGLAAGEHGLELRIRPEDGNAAPTRTALTFRLP</sequence>
<organism evidence="1 2">
    <name type="scientific">Solihabitans fulvus</name>
    <dbReference type="NCBI Taxonomy" id="1892852"/>
    <lineage>
        <taxon>Bacteria</taxon>
        <taxon>Bacillati</taxon>
        <taxon>Actinomycetota</taxon>
        <taxon>Actinomycetes</taxon>
        <taxon>Pseudonocardiales</taxon>
        <taxon>Pseudonocardiaceae</taxon>
        <taxon>Solihabitans</taxon>
    </lineage>
</organism>
<dbReference type="Proteomes" id="UP000323454">
    <property type="component" value="Unassembled WGS sequence"/>
</dbReference>
<dbReference type="InterPro" id="IPR013783">
    <property type="entry name" value="Ig-like_fold"/>
</dbReference>
<dbReference type="RefSeq" id="WP_149849772.1">
    <property type="nucleotide sequence ID" value="NZ_VUOB01000022.1"/>
</dbReference>
<proteinExistence type="predicted"/>
<dbReference type="Gene3D" id="2.60.40.10">
    <property type="entry name" value="Immunoglobulins"/>
    <property type="match status" value="1"/>
</dbReference>
<dbReference type="EMBL" id="VUOB01000022">
    <property type="protein sequence ID" value="KAA2262189.1"/>
    <property type="molecule type" value="Genomic_DNA"/>
</dbReference>
<dbReference type="GO" id="GO:0005975">
    <property type="term" value="P:carbohydrate metabolic process"/>
    <property type="evidence" value="ECO:0007669"/>
    <property type="project" value="UniProtKB-ARBA"/>
</dbReference>
<keyword evidence="2" id="KW-1185">Reference proteome</keyword>
<dbReference type="InterPro" id="IPR003961">
    <property type="entry name" value="FN3_dom"/>
</dbReference>
<protein>
    <submittedName>
        <fullName evidence="1">Fibronectin type III domain-containing protein</fullName>
    </submittedName>
</protein>
<gene>
    <name evidence="1" type="ORF">F0L68_12895</name>
</gene>
<evidence type="ECO:0000313" key="2">
    <source>
        <dbReference type="Proteomes" id="UP000323454"/>
    </source>
</evidence>
<dbReference type="AlphaFoldDB" id="A0A5B2XGG8"/>
<evidence type="ECO:0000313" key="1">
    <source>
        <dbReference type="EMBL" id="KAA2262189.1"/>
    </source>
</evidence>